<dbReference type="AlphaFoldDB" id="A0A1R1XYW5"/>
<sequence>MKTNKRSINAQTQSPYRSNNHLQSPSIPTTKHSKSSSIPIHQSRSKSLSNKNCSYPFKDPIFSSLLEFDPTKPSLLDCIKRTKLKTRPSFNSHKSNTTSDSTILPILDIPKSPSNYNIEYDHKNSISNNNDVVGLICNSKASLALQDLDTINSSPTNLLSNQLDYPSTNLEAPPNSPASIHHYSHLIDDILCMPDFTSTSDSTSTSTSSYTLDAFSSIGLSTPPPLTQTPSDVETESLLDKLLIPSTPSDCNIDILEYLDHYDQQQFHSYPQSLNHLQYNQKNPSLLNAHQNLKLTNSLDLHHSIDKDSNLALDQNKNLSTSQTFDYTPVSQALKLQSEFYSDQNIHFSSFSNSANHSLSIDDLLLSLQ</sequence>
<feature type="region of interest" description="Disordered" evidence="1">
    <location>
        <begin position="1"/>
        <end position="51"/>
    </location>
</feature>
<organism evidence="2 3">
    <name type="scientific">Smittium culicis</name>
    <dbReference type="NCBI Taxonomy" id="133412"/>
    <lineage>
        <taxon>Eukaryota</taxon>
        <taxon>Fungi</taxon>
        <taxon>Fungi incertae sedis</taxon>
        <taxon>Zoopagomycota</taxon>
        <taxon>Kickxellomycotina</taxon>
        <taxon>Harpellomycetes</taxon>
        <taxon>Harpellales</taxon>
        <taxon>Legeriomycetaceae</taxon>
        <taxon>Smittium</taxon>
    </lineage>
</organism>
<evidence type="ECO:0000313" key="3">
    <source>
        <dbReference type="Proteomes" id="UP000187283"/>
    </source>
</evidence>
<evidence type="ECO:0000313" key="2">
    <source>
        <dbReference type="EMBL" id="OMJ19850.1"/>
    </source>
</evidence>
<proteinExistence type="predicted"/>
<name>A0A1R1XYW5_9FUNG</name>
<dbReference type="EMBL" id="LSSN01001383">
    <property type="protein sequence ID" value="OMJ19850.1"/>
    <property type="molecule type" value="Genomic_DNA"/>
</dbReference>
<evidence type="ECO:0000256" key="1">
    <source>
        <dbReference type="SAM" id="MobiDB-lite"/>
    </source>
</evidence>
<comment type="caution">
    <text evidence="2">The sequence shown here is derived from an EMBL/GenBank/DDBJ whole genome shotgun (WGS) entry which is preliminary data.</text>
</comment>
<dbReference type="Proteomes" id="UP000187283">
    <property type="component" value="Unassembled WGS sequence"/>
</dbReference>
<keyword evidence="3" id="KW-1185">Reference proteome</keyword>
<accession>A0A1R1XYW5</accession>
<protein>
    <submittedName>
        <fullName evidence="2">Uncharacterized protein</fullName>
    </submittedName>
</protein>
<dbReference type="OrthoDB" id="10382769at2759"/>
<reference evidence="2 3" key="1">
    <citation type="submission" date="2017-01" db="EMBL/GenBank/DDBJ databases">
        <authorList>
            <person name="Mah S.A."/>
            <person name="Swanson W.J."/>
            <person name="Moy G.W."/>
            <person name="Vacquier V.D."/>
        </authorList>
    </citation>
    <scope>NUCLEOTIDE SEQUENCE [LARGE SCALE GENOMIC DNA]</scope>
    <source>
        <strain evidence="2 3">GSMNP</strain>
    </source>
</reference>
<gene>
    <name evidence="2" type="ORF">AYI70_g4476</name>
</gene>